<evidence type="ECO:0000313" key="2">
    <source>
        <dbReference type="Proteomes" id="UP000289738"/>
    </source>
</evidence>
<organism evidence="1 2">
    <name type="scientific">Arachis hypogaea</name>
    <name type="common">Peanut</name>
    <dbReference type="NCBI Taxonomy" id="3818"/>
    <lineage>
        <taxon>Eukaryota</taxon>
        <taxon>Viridiplantae</taxon>
        <taxon>Streptophyta</taxon>
        <taxon>Embryophyta</taxon>
        <taxon>Tracheophyta</taxon>
        <taxon>Spermatophyta</taxon>
        <taxon>Magnoliopsida</taxon>
        <taxon>eudicotyledons</taxon>
        <taxon>Gunneridae</taxon>
        <taxon>Pentapetalae</taxon>
        <taxon>rosids</taxon>
        <taxon>fabids</taxon>
        <taxon>Fabales</taxon>
        <taxon>Fabaceae</taxon>
        <taxon>Papilionoideae</taxon>
        <taxon>50 kb inversion clade</taxon>
        <taxon>dalbergioids sensu lato</taxon>
        <taxon>Dalbergieae</taxon>
        <taxon>Pterocarpus clade</taxon>
        <taxon>Arachis</taxon>
    </lineage>
</organism>
<dbReference type="Proteomes" id="UP000289738">
    <property type="component" value="Chromosome A07"/>
</dbReference>
<comment type="caution">
    <text evidence="1">The sequence shown here is derived from an EMBL/GenBank/DDBJ whole genome shotgun (WGS) entry which is preliminary data.</text>
</comment>
<keyword evidence="2" id="KW-1185">Reference proteome</keyword>
<sequence>MILVLIPAMVKPTEQGHNFIDKYMTRMEVPSKITYNYVFALHNTFCLVDLCVSSKEISFISCQLFPLSVVSNKAYAQISLSR</sequence>
<accession>A0A445C5W9</accession>
<proteinExistence type="predicted"/>
<gene>
    <name evidence="1" type="ORF">Ahy_A07g032044</name>
</gene>
<evidence type="ECO:0000313" key="1">
    <source>
        <dbReference type="EMBL" id="RYR46309.1"/>
    </source>
</evidence>
<name>A0A445C5W9_ARAHY</name>
<reference evidence="1 2" key="1">
    <citation type="submission" date="2019-01" db="EMBL/GenBank/DDBJ databases">
        <title>Sequencing of cultivated peanut Arachis hypogaea provides insights into genome evolution and oil improvement.</title>
        <authorList>
            <person name="Chen X."/>
        </authorList>
    </citation>
    <scope>NUCLEOTIDE SEQUENCE [LARGE SCALE GENOMIC DNA]</scope>
    <source>
        <strain evidence="2">cv. Fuhuasheng</strain>
        <tissue evidence="1">Leaves</tissue>
    </source>
</reference>
<dbReference type="AlphaFoldDB" id="A0A445C5W9"/>
<dbReference type="EMBL" id="SDMP01000007">
    <property type="protein sequence ID" value="RYR46309.1"/>
    <property type="molecule type" value="Genomic_DNA"/>
</dbReference>
<protein>
    <submittedName>
        <fullName evidence="1">Uncharacterized protein</fullName>
    </submittedName>
</protein>